<dbReference type="InterPro" id="IPR003663">
    <property type="entry name" value="Sugar/inositol_transpt"/>
</dbReference>
<organism evidence="11 12">
    <name type="scientific">Macrophomina phaseolina (strain MS6)</name>
    <name type="common">Charcoal rot fungus</name>
    <dbReference type="NCBI Taxonomy" id="1126212"/>
    <lineage>
        <taxon>Eukaryota</taxon>
        <taxon>Fungi</taxon>
        <taxon>Dikarya</taxon>
        <taxon>Ascomycota</taxon>
        <taxon>Pezizomycotina</taxon>
        <taxon>Dothideomycetes</taxon>
        <taxon>Dothideomycetes incertae sedis</taxon>
        <taxon>Botryosphaeriales</taxon>
        <taxon>Botryosphaeriaceae</taxon>
        <taxon>Macrophomina</taxon>
    </lineage>
</organism>
<proteinExistence type="inferred from homology"/>
<dbReference type="PROSITE" id="PS00216">
    <property type="entry name" value="SUGAR_TRANSPORT_1"/>
    <property type="match status" value="1"/>
</dbReference>
<keyword evidence="7" id="KW-0539">Nucleus</keyword>
<dbReference type="GO" id="GO:0006351">
    <property type="term" value="P:DNA-templated transcription"/>
    <property type="evidence" value="ECO:0007669"/>
    <property type="project" value="InterPro"/>
</dbReference>
<evidence type="ECO:0000256" key="1">
    <source>
        <dbReference type="ARBA" id="ARBA00004141"/>
    </source>
</evidence>
<dbReference type="CDD" id="cd17356">
    <property type="entry name" value="MFS_HXT"/>
    <property type="match status" value="1"/>
</dbReference>
<dbReference type="Pfam" id="PF04082">
    <property type="entry name" value="Fungal_trans"/>
    <property type="match status" value="1"/>
</dbReference>
<evidence type="ECO:0000256" key="4">
    <source>
        <dbReference type="ARBA" id="ARBA00022692"/>
    </source>
</evidence>
<feature type="domain" description="Major facilitator superfamily (MFS) profile" evidence="10">
    <location>
        <begin position="34"/>
        <end position="494"/>
    </location>
</feature>
<keyword evidence="3" id="KW-0813">Transport</keyword>
<dbReference type="GO" id="GO:0016020">
    <property type="term" value="C:membrane"/>
    <property type="evidence" value="ECO:0007669"/>
    <property type="project" value="UniProtKB-SubCell"/>
</dbReference>
<protein>
    <submittedName>
        <fullName evidence="11">Sugar/inositol transporter</fullName>
    </submittedName>
</protein>
<dbReference type="SUPFAM" id="SSF103473">
    <property type="entry name" value="MFS general substrate transporter"/>
    <property type="match status" value="1"/>
</dbReference>
<dbReference type="InParanoid" id="K2T0R6"/>
<dbReference type="InterPro" id="IPR005829">
    <property type="entry name" value="Sugar_transporter_CS"/>
</dbReference>
<comment type="caution">
    <text evidence="11">The sequence shown here is derived from an EMBL/GenBank/DDBJ whole genome shotgun (WGS) entry which is preliminary data.</text>
</comment>
<evidence type="ECO:0000256" key="2">
    <source>
        <dbReference type="ARBA" id="ARBA00010992"/>
    </source>
</evidence>
<feature type="transmembrane region" description="Helical" evidence="9">
    <location>
        <begin position="29"/>
        <end position="47"/>
    </location>
</feature>
<feature type="transmembrane region" description="Helical" evidence="9">
    <location>
        <begin position="369"/>
        <end position="392"/>
    </location>
</feature>
<dbReference type="Gene3D" id="1.20.1250.20">
    <property type="entry name" value="MFS general substrate transporter like domains"/>
    <property type="match status" value="2"/>
</dbReference>
<dbReference type="EMBL" id="AHHD01000008">
    <property type="protein sequence ID" value="EKG22485.1"/>
    <property type="molecule type" value="Genomic_DNA"/>
</dbReference>
<dbReference type="OrthoDB" id="8120565at2759"/>
<keyword evidence="5 9" id="KW-1133">Transmembrane helix</keyword>
<dbReference type="Proteomes" id="UP000007129">
    <property type="component" value="Unassembled WGS sequence"/>
</dbReference>
<evidence type="ECO:0000256" key="3">
    <source>
        <dbReference type="ARBA" id="ARBA00022448"/>
    </source>
</evidence>
<dbReference type="SMART" id="SM00906">
    <property type="entry name" value="Fungal_trans"/>
    <property type="match status" value="1"/>
</dbReference>
<evidence type="ECO:0000256" key="8">
    <source>
        <dbReference type="SAM" id="MobiDB-lite"/>
    </source>
</evidence>
<feature type="transmembrane region" description="Helical" evidence="9">
    <location>
        <begin position="74"/>
        <end position="92"/>
    </location>
</feature>
<sequence length="1228" mass="136009">MVSGTAAVDDNGSRISYGPPGYKGLFSQGYVFGMACFASIGGLLFGYDQGVISGVLVMTNFGKHFPTLANDPTLQGWMVSVLTLGAMVGAFVNGPLADRYSRRWSLLLANIVFLVGSILQCAAQNVSHIFVGRAIAGVSIGMLSMGVPLYLGELAPPNIRGSLVALQQLAITVGIMVAFWLDYGTQYIGGTGEGQSDVAWRLPLALQCLPSAIMLAGTFFLPYSPRWLMNQDREEEALATLCKLRRTTASDPRLMLEMKEIKAATIFDRESLASRFPGVTSKFTLAVRQYQELFVVRHLSKRLMIACLLQIIQQFTGINAIIYYAPQIFKSIGLTGNSVSLLATGVVGVINFFSTIPAIMYLDRWGRRTVLIIGGIGMSIAQLIVGTLFAVYKDRWTDHTAAGWAAAVFIWIYISNFAFSIGCVNWIMPSEIFPPGVRSKAVGLAISTNWLTNFIVALITPRMLRTITFGTFYFFLVFCVILVLWVWFFVPETKGVPIEEMDKIFGGNQGEADLRMMEGIRARLEGRTATVARNWNKGKLSITRNRCKYLTQVEHQLAEARALVQRYASETGIGEVPEVQEASRRNGSNEPSVSSLTISAEHQTVHPQPGDPASALDLDGPLTRIDALASRAGLQYSRSQSAAGGSRAALSDWNATSRSEREQNPTDPKAITFPLERTPASVSGNLEWDERNVSRHGRLNDGMGNLTEGVNEGYLGVASGASFLRLTELDQLPENGDAGPSHTGSRDSPVPHLRLPPPPPSRLDTFLDDYFALYHPSYPIIHEASFRAEYMEVIPRPPGALWHVLLYVVAALGACTSGKYQSGMDVVLFEEAKSRLSFDILETGSMMLVQVLALVANYVQKANKPNSGYNYLGLAKRVAVGIGLHREYSDWTVTPWQVEMRRRVWWCLVIFDVGASITFSRPIELPTGVDIGLPRNFRDTDLTRPTEHLPPEAAETTVYTNIRCQALFDLAIKDVYSALTNGAYPSPETLIHLDDSKIGQWLAELPSYFQEEAPQPAKFTLCHTILHLRWRNFKIIMYRPFVIRSAILQNKKRAAGTDQESSEEEQLDNSSSAITLAILRCLEAAADTIAKISSFWFSESNKNPMACWYGIFFLFQAVIIPIVSLRNEPQSQHAEEWRSQIQQAVRTLEDMVHVNATAARCLRVISRLCGPFLLEDEMMATDESPQTQLNNLNSLFWPLDSTQFEYGSVSGDRGISDFFNQLPGFQWN</sequence>
<dbReference type="PANTHER" id="PTHR48022">
    <property type="entry name" value="PLASTIDIC GLUCOSE TRANSPORTER 4"/>
    <property type="match status" value="1"/>
</dbReference>
<dbReference type="GO" id="GO:0008270">
    <property type="term" value="F:zinc ion binding"/>
    <property type="evidence" value="ECO:0007669"/>
    <property type="project" value="InterPro"/>
</dbReference>
<gene>
    <name evidence="11" type="ORF">MPH_00220</name>
</gene>
<dbReference type="GO" id="GO:0005351">
    <property type="term" value="F:carbohydrate:proton symporter activity"/>
    <property type="evidence" value="ECO:0007669"/>
    <property type="project" value="TreeGrafter"/>
</dbReference>
<feature type="region of interest" description="Disordered" evidence="8">
    <location>
        <begin position="575"/>
        <end position="596"/>
    </location>
</feature>
<dbReference type="FunCoup" id="K2T0R6">
    <property type="interactions" value="713"/>
</dbReference>
<feature type="transmembrane region" description="Helical" evidence="9">
    <location>
        <begin position="163"/>
        <end position="181"/>
    </location>
</feature>
<keyword evidence="6 9" id="KW-0472">Membrane</keyword>
<dbReference type="FunFam" id="1.20.1250.20:FF:000026">
    <property type="entry name" value="MFS quinate transporter QutD"/>
    <property type="match status" value="1"/>
</dbReference>
<dbReference type="InterPro" id="IPR005828">
    <property type="entry name" value="MFS_sugar_transport-like"/>
</dbReference>
<evidence type="ECO:0000313" key="11">
    <source>
        <dbReference type="EMBL" id="EKG22485.1"/>
    </source>
</evidence>
<feature type="region of interest" description="Disordered" evidence="8">
    <location>
        <begin position="635"/>
        <end position="672"/>
    </location>
</feature>
<dbReference type="eggNOG" id="KOG0254">
    <property type="taxonomic scope" value="Eukaryota"/>
</dbReference>
<evidence type="ECO:0000259" key="10">
    <source>
        <dbReference type="PROSITE" id="PS50850"/>
    </source>
</evidence>
<accession>K2T0R6</accession>
<reference evidence="11 12" key="1">
    <citation type="journal article" date="2012" name="BMC Genomics">
        <title>Tools to kill: Genome of one of the most destructive plant pathogenic fungi Macrophomina phaseolina.</title>
        <authorList>
            <person name="Islam M.S."/>
            <person name="Haque M.S."/>
            <person name="Islam M.M."/>
            <person name="Emdad E.M."/>
            <person name="Halim A."/>
            <person name="Hossen Q.M.M."/>
            <person name="Hossain M.Z."/>
            <person name="Ahmed B."/>
            <person name="Rahim S."/>
            <person name="Rahman M.S."/>
            <person name="Alam M.M."/>
            <person name="Hou S."/>
            <person name="Wan X."/>
            <person name="Saito J.A."/>
            <person name="Alam M."/>
        </authorList>
    </citation>
    <scope>NUCLEOTIDE SEQUENCE [LARGE SCALE GENOMIC DNA]</scope>
    <source>
        <strain evidence="11 12">MS6</strain>
    </source>
</reference>
<evidence type="ECO:0000256" key="7">
    <source>
        <dbReference type="ARBA" id="ARBA00023242"/>
    </source>
</evidence>
<dbReference type="PRINTS" id="PR00171">
    <property type="entry name" value="SUGRTRNSPORT"/>
</dbReference>
<comment type="similarity">
    <text evidence="2">Belongs to the major facilitator superfamily. Sugar transporter (TC 2.A.1.1) family.</text>
</comment>
<dbReference type="Pfam" id="PF00083">
    <property type="entry name" value="Sugar_tr"/>
    <property type="match status" value="1"/>
</dbReference>
<feature type="transmembrane region" description="Helical" evidence="9">
    <location>
        <begin position="472"/>
        <end position="490"/>
    </location>
</feature>
<feature type="transmembrane region" description="Helical" evidence="9">
    <location>
        <begin position="201"/>
        <end position="223"/>
    </location>
</feature>
<dbReference type="PROSITE" id="PS50850">
    <property type="entry name" value="MFS"/>
    <property type="match status" value="1"/>
</dbReference>
<dbReference type="InterPro" id="IPR050360">
    <property type="entry name" value="MFS_Sugar_Transporters"/>
</dbReference>
<evidence type="ECO:0000256" key="5">
    <source>
        <dbReference type="ARBA" id="ARBA00022989"/>
    </source>
</evidence>
<feature type="transmembrane region" description="Helical" evidence="9">
    <location>
        <begin position="303"/>
        <end position="326"/>
    </location>
</feature>
<dbReference type="GO" id="GO:0003677">
    <property type="term" value="F:DNA binding"/>
    <property type="evidence" value="ECO:0007669"/>
    <property type="project" value="InterPro"/>
</dbReference>
<feature type="compositionally biased region" description="Polar residues" evidence="8">
    <location>
        <begin position="585"/>
        <end position="596"/>
    </location>
</feature>
<dbReference type="PANTHER" id="PTHR48022:SF2">
    <property type="entry name" value="PLASTIDIC GLUCOSE TRANSPORTER 4"/>
    <property type="match status" value="1"/>
</dbReference>
<dbReference type="VEuPathDB" id="FungiDB:MPH_00220"/>
<feature type="transmembrane region" description="Helical" evidence="9">
    <location>
        <begin position="338"/>
        <end position="362"/>
    </location>
</feature>
<dbReference type="InterPro" id="IPR007219">
    <property type="entry name" value="XnlR_reg_dom"/>
</dbReference>
<feature type="region of interest" description="Disordered" evidence="8">
    <location>
        <begin position="732"/>
        <end position="758"/>
    </location>
</feature>
<feature type="compositionally biased region" description="Low complexity" evidence="8">
    <location>
        <begin position="637"/>
        <end position="649"/>
    </location>
</feature>
<feature type="transmembrane region" description="Helical" evidence="9">
    <location>
        <begin position="404"/>
        <end position="429"/>
    </location>
</feature>
<feature type="transmembrane region" description="Helical" evidence="9">
    <location>
        <begin position="104"/>
        <end position="123"/>
    </location>
</feature>
<dbReference type="NCBIfam" id="TIGR00879">
    <property type="entry name" value="SP"/>
    <property type="match status" value="1"/>
</dbReference>
<dbReference type="AlphaFoldDB" id="K2T0R6"/>
<comment type="subcellular location">
    <subcellularLocation>
        <location evidence="1">Membrane</location>
        <topology evidence="1">Multi-pass membrane protein</topology>
    </subcellularLocation>
</comment>
<name>K2T0R6_MACPH</name>
<feature type="transmembrane region" description="Helical" evidence="9">
    <location>
        <begin position="129"/>
        <end position="151"/>
    </location>
</feature>
<dbReference type="InterPro" id="IPR020846">
    <property type="entry name" value="MFS_dom"/>
</dbReference>
<dbReference type="PROSITE" id="PS00217">
    <property type="entry name" value="SUGAR_TRANSPORT_2"/>
    <property type="match status" value="1"/>
</dbReference>
<evidence type="ECO:0000313" key="12">
    <source>
        <dbReference type="Proteomes" id="UP000007129"/>
    </source>
</evidence>
<evidence type="ECO:0000256" key="6">
    <source>
        <dbReference type="ARBA" id="ARBA00023136"/>
    </source>
</evidence>
<dbReference type="InterPro" id="IPR036259">
    <property type="entry name" value="MFS_trans_sf"/>
</dbReference>
<dbReference type="HOGENOM" id="CLU_267969_0_0_1"/>
<keyword evidence="4 9" id="KW-0812">Transmembrane</keyword>
<dbReference type="CDD" id="cd12148">
    <property type="entry name" value="fungal_TF_MHR"/>
    <property type="match status" value="1"/>
</dbReference>
<evidence type="ECO:0000256" key="9">
    <source>
        <dbReference type="SAM" id="Phobius"/>
    </source>
</evidence>